<protein>
    <submittedName>
        <fullName evidence="2">Uncharacterized protein</fullName>
    </submittedName>
</protein>
<dbReference type="Proteomes" id="UP000199438">
    <property type="component" value="Unassembled WGS sequence"/>
</dbReference>
<proteinExistence type="predicted"/>
<evidence type="ECO:0000256" key="1">
    <source>
        <dbReference type="SAM" id="Phobius"/>
    </source>
</evidence>
<keyword evidence="1" id="KW-1133">Transmembrane helix</keyword>
<keyword evidence="1" id="KW-0472">Membrane</keyword>
<feature type="transmembrane region" description="Helical" evidence="1">
    <location>
        <begin position="42"/>
        <end position="62"/>
    </location>
</feature>
<evidence type="ECO:0000313" key="2">
    <source>
        <dbReference type="EMBL" id="SFC93921.1"/>
    </source>
</evidence>
<keyword evidence="3" id="KW-1185">Reference proteome</keyword>
<reference evidence="3" key="1">
    <citation type="submission" date="2016-10" db="EMBL/GenBank/DDBJ databases">
        <authorList>
            <person name="Varghese N."/>
            <person name="Submissions S."/>
        </authorList>
    </citation>
    <scope>NUCLEOTIDE SEQUENCE [LARGE SCALE GENOMIC DNA]</scope>
    <source>
        <strain evidence="3">DSM 24499</strain>
    </source>
</reference>
<organism evidence="2 3">
    <name type="scientific">Zunongwangia mangrovi</name>
    <dbReference type="NCBI Taxonomy" id="1334022"/>
    <lineage>
        <taxon>Bacteria</taxon>
        <taxon>Pseudomonadati</taxon>
        <taxon>Bacteroidota</taxon>
        <taxon>Flavobacteriia</taxon>
        <taxon>Flavobacteriales</taxon>
        <taxon>Flavobacteriaceae</taxon>
        <taxon>Zunongwangia</taxon>
    </lineage>
</organism>
<name>A0A1I1N8A6_9FLAO</name>
<feature type="transmembrane region" description="Helical" evidence="1">
    <location>
        <begin position="18"/>
        <end position="36"/>
    </location>
</feature>
<dbReference type="AlphaFoldDB" id="A0A1I1N8A6"/>
<dbReference type="OrthoDB" id="1434208at2"/>
<evidence type="ECO:0000313" key="3">
    <source>
        <dbReference type="Proteomes" id="UP000199438"/>
    </source>
</evidence>
<dbReference type="EMBL" id="FOKV01000018">
    <property type="protein sequence ID" value="SFC93921.1"/>
    <property type="molecule type" value="Genomic_DNA"/>
</dbReference>
<keyword evidence="1" id="KW-0812">Transmembrane</keyword>
<dbReference type="RefSeq" id="WP_092545131.1">
    <property type="nucleotide sequence ID" value="NZ_FOKV01000018.1"/>
</dbReference>
<sequence length="173" mass="20617">MTTEYKTEIVKTKEFNKIFMVVFGILYLISTFYIFLYDKENLNVYFKYVALAIYTSGIYFLFGQSFIKPKKIGNIKISTEKIEFDINGLNKSIPLNELEYVYLKYMDYGSWTTHSVFGNKNYLKLAEKSGKQYDFEILIRNRSSKNDLKRILNSEEYYEKFDFMKIGDSKTEF</sequence>
<gene>
    <name evidence="2" type="ORF">SAMN04487907_1183</name>
</gene>
<accession>A0A1I1N8A6</accession>